<dbReference type="CDD" id="cd01127">
    <property type="entry name" value="TrwB_TraG_TraD_VirD4"/>
    <property type="match status" value="2"/>
</dbReference>
<dbReference type="InterPro" id="IPR027417">
    <property type="entry name" value="P-loop_NTPase"/>
</dbReference>
<keyword evidence="2" id="KW-1133">Transmembrane helix</keyword>
<dbReference type="InterPro" id="IPR051162">
    <property type="entry name" value="T4SS_component"/>
</dbReference>
<organism evidence="3 4">
    <name type="scientific">Nocardia terpenica</name>
    <dbReference type="NCBI Taxonomy" id="455432"/>
    <lineage>
        <taxon>Bacteria</taxon>
        <taxon>Bacillati</taxon>
        <taxon>Actinomycetota</taxon>
        <taxon>Actinomycetes</taxon>
        <taxon>Mycobacteriales</taxon>
        <taxon>Nocardiaceae</taxon>
        <taxon>Nocardia</taxon>
    </lineage>
</organism>
<evidence type="ECO:0000313" key="3">
    <source>
        <dbReference type="EMBL" id="KZM74584.1"/>
    </source>
</evidence>
<keyword evidence="2" id="KW-0472">Membrane</keyword>
<accession>A0A164NPR7</accession>
<dbReference type="PANTHER" id="PTHR30121:SF11">
    <property type="entry name" value="AAA+ ATPASE DOMAIN-CONTAINING PROTEIN"/>
    <property type="match status" value="1"/>
</dbReference>
<keyword evidence="4" id="KW-1185">Reference proteome</keyword>
<proteinExistence type="predicted"/>
<evidence type="ECO:0000256" key="1">
    <source>
        <dbReference type="SAM" id="MobiDB-lite"/>
    </source>
</evidence>
<evidence type="ECO:0000313" key="4">
    <source>
        <dbReference type="Proteomes" id="UP000076512"/>
    </source>
</evidence>
<comment type="caution">
    <text evidence="3">The sequence shown here is derived from an EMBL/GenBank/DDBJ whole genome shotgun (WGS) entry which is preliminary data.</text>
</comment>
<dbReference type="RefSeq" id="WP_067585832.1">
    <property type="nucleotide sequence ID" value="NZ_KV411304.1"/>
</dbReference>
<feature type="compositionally biased region" description="Polar residues" evidence="1">
    <location>
        <begin position="879"/>
        <end position="894"/>
    </location>
</feature>
<sequence length="916" mass="97481">MGTGYHTQTTPADGGSYGPTVGELLTHPGVVGDRVLALAVHYAVPAACITVLAAAGILALTARVRRLRERRWADGARHVEILIPPEVQPTSAEVLWEQLHGALEHPLWRRMLFGTPHLGFEYRISPDDGAVIRIWVPSVVPPHLVENAVAASWRGARTRTVAAAPPMPPPVAGHQNVLVGGELRLGRPEQWPIRTDSHGDSAAALIAAAAGMPPGYHACLQVLARPVFGRRARHTSRPGRGAGLASGLLAGIAGDLVREMFGLFFGRAQTRNGAPRPAPRSADRQASLEQSARDRAAAVKTRGTHWATVIRYAVTAPVPTGSDTQACVRARKVARGRAHALSSCFSSCSDYNHYARHRRFRLSTVLTERRLGRGDLLSTPELATIAHLPLDAGIAEIHRAGARALAPSAIVAFAGPATKPLGTADAAPGRTVAMRVADARHHVHILGPTGCGKSTLLGQMVLADADAGRGLVLIDPKGDLITDLLKRLPRRCADTVVLFDADSASPPPCINPLDTTTVGADLDLVVDNLGTIFARIYHQFWGPRTDDLFRSSLLTVCTQPAPATLADVARLLTDDTYRARLTATVSDPVLHGFWTNFEALGDAGRGQLTAPLMNKLRHLLLRPFVKTAVAGGPATVDIGQILDQGGLVLARLPKGRLGEETTRLVGALLVARTWQAVTARAATPATQRRDAALYLDEFHNFLHSSTPVEDMLAEARALKLSMVLAHQNLGQLTPTLRDAVSTNARNKICFAVSPEDARDLARHTLPQLSEHDLAHLDAYHAAARLFVRGQNAPPFTVATAPLPPPIRGRSAHIRAAARTALHATAAALPDPAPVPIAPAAADYTAAAETDPAGPVWLPLHPPAASGGRTRLALHRLTTAWPQPTGTTGPDNTENPAADRRTVLPPPPPRPPREATP</sequence>
<reference evidence="3 4" key="1">
    <citation type="submission" date="2016-04" db="EMBL/GenBank/DDBJ databases">
        <authorList>
            <person name="Evans L.H."/>
            <person name="Alamgir A."/>
            <person name="Owens N."/>
            <person name="Weber N.D."/>
            <person name="Virtaneva K."/>
            <person name="Barbian K."/>
            <person name="Babar A."/>
            <person name="Rosenke K."/>
        </authorList>
    </citation>
    <scope>NUCLEOTIDE SEQUENCE [LARGE SCALE GENOMIC DNA]</scope>
    <source>
        <strain evidence="3 4">IFM 0406</strain>
    </source>
</reference>
<name>A0A164NPR7_9NOCA</name>
<dbReference type="STRING" id="455432.AWN90_21100"/>
<dbReference type="EMBL" id="LWGR01000004">
    <property type="protein sequence ID" value="KZM74584.1"/>
    <property type="molecule type" value="Genomic_DNA"/>
</dbReference>
<keyword evidence="2" id="KW-0812">Transmembrane</keyword>
<gene>
    <name evidence="3" type="ORF">AWN90_21100</name>
</gene>
<dbReference type="Proteomes" id="UP000076512">
    <property type="component" value="Unassembled WGS sequence"/>
</dbReference>
<evidence type="ECO:0008006" key="5">
    <source>
        <dbReference type="Google" id="ProtNLM"/>
    </source>
</evidence>
<feature type="region of interest" description="Disordered" evidence="1">
    <location>
        <begin position="879"/>
        <end position="916"/>
    </location>
</feature>
<feature type="region of interest" description="Disordered" evidence="1">
    <location>
        <begin position="271"/>
        <end position="297"/>
    </location>
</feature>
<dbReference type="PANTHER" id="PTHR30121">
    <property type="entry name" value="UNCHARACTERIZED PROTEIN YJGR-RELATED"/>
    <property type="match status" value="1"/>
</dbReference>
<protein>
    <recommendedName>
        <fullName evidence="5">Type IV secretion system DNA-binding domain-containing protein</fullName>
    </recommendedName>
</protein>
<evidence type="ECO:0000256" key="2">
    <source>
        <dbReference type="SAM" id="Phobius"/>
    </source>
</evidence>
<dbReference type="AlphaFoldDB" id="A0A164NPR7"/>
<feature type="transmembrane region" description="Helical" evidence="2">
    <location>
        <begin position="42"/>
        <end position="62"/>
    </location>
</feature>
<dbReference type="Gene3D" id="3.40.50.300">
    <property type="entry name" value="P-loop containing nucleotide triphosphate hydrolases"/>
    <property type="match status" value="2"/>
</dbReference>
<dbReference type="OrthoDB" id="3258326at2"/>
<dbReference type="SUPFAM" id="SSF52540">
    <property type="entry name" value="P-loop containing nucleoside triphosphate hydrolases"/>
    <property type="match status" value="1"/>
</dbReference>